<evidence type="ECO:0000256" key="4">
    <source>
        <dbReference type="ARBA" id="ARBA00022837"/>
    </source>
</evidence>
<dbReference type="InterPro" id="IPR050738">
    <property type="entry name" value="Sulfatase"/>
</dbReference>
<evidence type="ECO:0000256" key="1">
    <source>
        <dbReference type="ARBA" id="ARBA00008779"/>
    </source>
</evidence>
<dbReference type="GO" id="GO:0046872">
    <property type="term" value="F:metal ion binding"/>
    <property type="evidence" value="ECO:0007669"/>
    <property type="project" value="UniProtKB-KW"/>
</dbReference>
<name>A0A382Q509_9ZZZZ</name>
<dbReference type="AlphaFoldDB" id="A0A382Q509"/>
<dbReference type="PANTHER" id="PTHR42693">
    <property type="entry name" value="ARYLSULFATASE FAMILY MEMBER"/>
    <property type="match status" value="1"/>
</dbReference>
<protein>
    <recommendedName>
        <fullName evidence="5">Sulfatase N-terminal domain-containing protein</fullName>
    </recommendedName>
</protein>
<evidence type="ECO:0000256" key="2">
    <source>
        <dbReference type="ARBA" id="ARBA00022723"/>
    </source>
</evidence>
<feature type="non-terminal residue" evidence="6">
    <location>
        <position position="336"/>
    </location>
</feature>
<keyword evidence="2" id="KW-0479">Metal-binding</keyword>
<dbReference type="SUPFAM" id="SSF53649">
    <property type="entry name" value="Alkaline phosphatase-like"/>
    <property type="match status" value="1"/>
</dbReference>
<keyword evidence="3" id="KW-0378">Hydrolase</keyword>
<dbReference type="GO" id="GO:0004065">
    <property type="term" value="F:arylsulfatase activity"/>
    <property type="evidence" value="ECO:0007669"/>
    <property type="project" value="TreeGrafter"/>
</dbReference>
<dbReference type="InterPro" id="IPR017850">
    <property type="entry name" value="Alkaline_phosphatase_core_sf"/>
</dbReference>
<dbReference type="PROSITE" id="PS00523">
    <property type="entry name" value="SULFATASE_1"/>
    <property type="match status" value="1"/>
</dbReference>
<evidence type="ECO:0000259" key="5">
    <source>
        <dbReference type="Pfam" id="PF00884"/>
    </source>
</evidence>
<evidence type="ECO:0000256" key="3">
    <source>
        <dbReference type="ARBA" id="ARBA00022801"/>
    </source>
</evidence>
<dbReference type="Pfam" id="PF00884">
    <property type="entry name" value="Sulfatase"/>
    <property type="match status" value="1"/>
</dbReference>
<feature type="non-terminal residue" evidence="6">
    <location>
        <position position="1"/>
    </location>
</feature>
<comment type="similarity">
    <text evidence="1">Belongs to the sulfatase family.</text>
</comment>
<keyword evidence="4" id="KW-0106">Calcium</keyword>
<accession>A0A382Q509</accession>
<reference evidence="6" key="1">
    <citation type="submission" date="2018-05" db="EMBL/GenBank/DDBJ databases">
        <authorList>
            <person name="Lanie J.A."/>
            <person name="Ng W.-L."/>
            <person name="Kazmierczak K.M."/>
            <person name="Andrzejewski T.M."/>
            <person name="Davidsen T.M."/>
            <person name="Wayne K.J."/>
            <person name="Tettelin H."/>
            <person name="Glass J.I."/>
            <person name="Rusch D."/>
            <person name="Podicherti R."/>
            <person name="Tsui H.-C.T."/>
            <person name="Winkler M.E."/>
        </authorList>
    </citation>
    <scope>NUCLEOTIDE SEQUENCE</scope>
</reference>
<gene>
    <name evidence="6" type="ORF">METZ01_LOCUS333340</name>
</gene>
<organism evidence="6">
    <name type="scientific">marine metagenome</name>
    <dbReference type="NCBI Taxonomy" id="408172"/>
    <lineage>
        <taxon>unclassified sequences</taxon>
        <taxon>metagenomes</taxon>
        <taxon>ecological metagenomes</taxon>
    </lineage>
</organism>
<dbReference type="InterPro" id="IPR024607">
    <property type="entry name" value="Sulfatase_CS"/>
</dbReference>
<proteinExistence type="inferred from homology"/>
<feature type="domain" description="Sulfatase N-terminal" evidence="5">
    <location>
        <begin position="6"/>
        <end position="336"/>
    </location>
</feature>
<sequence length="336" mass="38109">KTTSRPNIIIMVADDLGYADLAFLDHSSADVKKLGTPNLDRIAAMGTYFTNAYATSPICSPSRCGLITGSYQQRWGNYWYGQGGLPKGRATIPLVLRKLGYRNVKIGKTHLNGGAAQHPLDHGFDEFLGFIHHTWDYIRLSQKDVDAYKQRAKGKSLGILKVGPLMKDRDQKVSLEGAFTTKVFTDRAIEVIEETDDDQPFYIELEYNAVHQPTYVTSPLWSRKVGLDVPAWQRDAPDTWKFPYWDPQKSSWNEWHKRWGHLGEIDPLGRRRYLSHLIAMDHHIGRILGALEKSNKINDTVLVFLSDNGGTINTYSNNTPLRGWKYMFGEGGIRIP</sequence>
<dbReference type="InterPro" id="IPR000917">
    <property type="entry name" value="Sulfatase_N"/>
</dbReference>
<evidence type="ECO:0000313" key="6">
    <source>
        <dbReference type="EMBL" id="SVC80486.1"/>
    </source>
</evidence>
<dbReference type="EMBL" id="UINC01111917">
    <property type="protein sequence ID" value="SVC80486.1"/>
    <property type="molecule type" value="Genomic_DNA"/>
</dbReference>
<dbReference type="PANTHER" id="PTHR42693:SF53">
    <property type="entry name" value="ENDO-4-O-SULFATASE"/>
    <property type="match status" value="1"/>
</dbReference>
<dbReference type="Gene3D" id="3.40.720.10">
    <property type="entry name" value="Alkaline Phosphatase, subunit A"/>
    <property type="match status" value="1"/>
</dbReference>